<evidence type="ECO:0000313" key="1">
    <source>
        <dbReference type="EMBL" id="OZY39614.1"/>
    </source>
</evidence>
<dbReference type="AlphaFoldDB" id="A0A266LNL6"/>
<name>A0A266LNL6_PSEFR</name>
<proteinExistence type="predicted"/>
<dbReference type="EMBL" id="NQKL01000025">
    <property type="protein sequence ID" value="OZY39614.1"/>
    <property type="molecule type" value="Genomic_DNA"/>
</dbReference>
<sequence>MRQNAITQAIGALKLVPIFVNNPAIVSRATMIGASAEAVALLEALPAASAELIEVFRCVNAVISDGQTAYVTPTRCPEYPYGAVIADSEGHICAAAMGKTKEGLAELIRLKLLHPQEGYGEDPA</sequence>
<gene>
    <name evidence="1" type="ORF">CJF43_22020</name>
</gene>
<dbReference type="Proteomes" id="UP000216113">
    <property type="component" value="Unassembled WGS sequence"/>
</dbReference>
<protein>
    <submittedName>
        <fullName evidence="1">Uncharacterized protein</fullName>
    </submittedName>
</protein>
<comment type="caution">
    <text evidence="1">The sequence shown here is derived from an EMBL/GenBank/DDBJ whole genome shotgun (WGS) entry which is preliminary data.</text>
</comment>
<accession>A0A266LNL6</accession>
<reference evidence="1 2" key="1">
    <citation type="submission" date="2017-08" db="EMBL/GenBank/DDBJ databases">
        <title>Genomic and metabolic characterisation of spoilage-associated Pseudomonas species.</title>
        <authorList>
            <person name="Stanborough T."/>
            <person name="Fegan N."/>
            <person name="Powell S.M."/>
            <person name="Singh T."/>
            <person name="Tamplin M.L."/>
            <person name="Chandry P.S."/>
        </authorList>
    </citation>
    <scope>NUCLEOTIDE SEQUENCE [LARGE SCALE GENOMIC DNA]</scope>
    <source>
        <strain evidence="1 2">F1820</strain>
    </source>
</reference>
<dbReference type="RefSeq" id="WP_095030972.1">
    <property type="nucleotide sequence ID" value="NZ_NQKL01000025.1"/>
</dbReference>
<organism evidence="1 2">
    <name type="scientific">Pseudomonas fragi</name>
    <dbReference type="NCBI Taxonomy" id="296"/>
    <lineage>
        <taxon>Bacteria</taxon>
        <taxon>Pseudomonadati</taxon>
        <taxon>Pseudomonadota</taxon>
        <taxon>Gammaproteobacteria</taxon>
        <taxon>Pseudomonadales</taxon>
        <taxon>Pseudomonadaceae</taxon>
        <taxon>Pseudomonas</taxon>
    </lineage>
</organism>
<evidence type="ECO:0000313" key="2">
    <source>
        <dbReference type="Proteomes" id="UP000216113"/>
    </source>
</evidence>